<evidence type="ECO:0000313" key="1">
    <source>
        <dbReference type="EMBL" id="KAI3688291.1"/>
    </source>
</evidence>
<proteinExistence type="predicted"/>
<comment type="caution">
    <text evidence="1">The sequence shown here is derived from an EMBL/GenBank/DDBJ whole genome shotgun (WGS) entry which is preliminary data.</text>
</comment>
<reference evidence="1 2" key="2">
    <citation type="journal article" date="2022" name="Mol. Ecol. Resour.">
        <title>The genomes of chicory, endive, great burdock and yacon provide insights into Asteraceae paleo-polyploidization history and plant inulin production.</title>
        <authorList>
            <person name="Fan W."/>
            <person name="Wang S."/>
            <person name="Wang H."/>
            <person name="Wang A."/>
            <person name="Jiang F."/>
            <person name="Liu H."/>
            <person name="Zhao H."/>
            <person name="Xu D."/>
            <person name="Zhang Y."/>
        </authorList>
    </citation>
    <scope>NUCLEOTIDE SEQUENCE [LARGE SCALE GENOMIC DNA]</scope>
    <source>
        <strain evidence="2">cv. Yunnan</strain>
        <tissue evidence="1">Leaves</tissue>
    </source>
</reference>
<protein>
    <submittedName>
        <fullName evidence="1">Uncharacterized protein</fullName>
    </submittedName>
</protein>
<evidence type="ECO:0000313" key="2">
    <source>
        <dbReference type="Proteomes" id="UP001056120"/>
    </source>
</evidence>
<sequence>MEKWKNKDEQYHFWWKSFRDLAVPVETNAPPLLESTPESLRCTTTTTTTTSSAGTPRSSWCNSDFTVGLINARFRQAIKDNGYDQKDDFCPEGNSSCHSQRSYANNLLWILYVFMVVVDYNKKLDYKKVGKNGMRLNDLEQVTRIEMLRRCYNGPGQAKWTSRNK</sequence>
<keyword evidence="2" id="KW-1185">Reference proteome</keyword>
<dbReference type="Proteomes" id="UP001056120">
    <property type="component" value="Linkage Group LG27"/>
</dbReference>
<dbReference type="EMBL" id="CM042044">
    <property type="protein sequence ID" value="KAI3688291.1"/>
    <property type="molecule type" value="Genomic_DNA"/>
</dbReference>
<organism evidence="1 2">
    <name type="scientific">Smallanthus sonchifolius</name>
    <dbReference type="NCBI Taxonomy" id="185202"/>
    <lineage>
        <taxon>Eukaryota</taxon>
        <taxon>Viridiplantae</taxon>
        <taxon>Streptophyta</taxon>
        <taxon>Embryophyta</taxon>
        <taxon>Tracheophyta</taxon>
        <taxon>Spermatophyta</taxon>
        <taxon>Magnoliopsida</taxon>
        <taxon>eudicotyledons</taxon>
        <taxon>Gunneridae</taxon>
        <taxon>Pentapetalae</taxon>
        <taxon>asterids</taxon>
        <taxon>campanulids</taxon>
        <taxon>Asterales</taxon>
        <taxon>Asteraceae</taxon>
        <taxon>Asteroideae</taxon>
        <taxon>Heliantheae alliance</taxon>
        <taxon>Millerieae</taxon>
        <taxon>Smallanthus</taxon>
    </lineage>
</organism>
<accession>A0ACB8YSQ8</accession>
<reference evidence="2" key="1">
    <citation type="journal article" date="2022" name="Mol. Ecol. Resour.">
        <title>The genomes of chicory, endive, great burdock and yacon provide insights into Asteraceae palaeo-polyploidization history and plant inulin production.</title>
        <authorList>
            <person name="Fan W."/>
            <person name="Wang S."/>
            <person name="Wang H."/>
            <person name="Wang A."/>
            <person name="Jiang F."/>
            <person name="Liu H."/>
            <person name="Zhao H."/>
            <person name="Xu D."/>
            <person name="Zhang Y."/>
        </authorList>
    </citation>
    <scope>NUCLEOTIDE SEQUENCE [LARGE SCALE GENOMIC DNA]</scope>
    <source>
        <strain evidence="2">cv. Yunnan</strain>
    </source>
</reference>
<gene>
    <name evidence="1" type="ORF">L1987_82002</name>
</gene>
<name>A0ACB8YSQ8_9ASTR</name>